<reference evidence="3" key="1">
    <citation type="journal article" date="2019" name="Int. J. Syst. Evol. Microbiol.">
        <title>The Global Catalogue of Microorganisms (GCM) 10K type strain sequencing project: providing services to taxonomists for standard genome sequencing and annotation.</title>
        <authorList>
            <consortium name="The Broad Institute Genomics Platform"/>
            <consortium name="The Broad Institute Genome Sequencing Center for Infectious Disease"/>
            <person name="Wu L."/>
            <person name="Ma J."/>
        </authorList>
    </citation>
    <scope>NUCLEOTIDE SEQUENCE [LARGE SCALE GENOMIC DNA]</scope>
    <source>
        <strain evidence="3">JCM 16902</strain>
    </source>
</reference>
<accession>A0ABP7AD54</accession>
<proteinExistence type="predicted"/>
<dbReference type="RefSeq" id="WP_231489478.1">
    <property type="nucleotide sequence ID" value="NZ_BAAAZO010000011.1"/>
</dbReference>
<sequence length="489" mass="51264">MMNSNYGLFAIGEACVALPLSAIREVTPCPDPLAALPTSAPGLLGAVNLRGQVIPVLTLDETTAPDLGEHRVVVVMAHQEKLLGLLVDSVHGVTAPSSLQVVGSSQSRLPVSHTFPAPDGGGIVSVLDVERVFGLPGILTVHDDRSGQDGAFGHPADEEVSPAATGSLLLVRCADHRLALNIEVVHTIVPRVSVRNSPLKHGSCRGVTDFDGVEIPVFDPLELTGLGRLPDHDTEGVAVRFREGVVVMLLSEVLELIPASTAQRLTLPAVQVPGRRYLDAVLRVPGLGDFLGLAVDEILQHEDLNALSRLNTPLSGSVPGQPEAEWGNQAGGTYLTFSVGPQVKDFAVPLDQVIEILPFPQQYSVLESGDENVLGLFTHRDAVVPMYRLSGLIAPGRGGAGNPEYVLVVSTGPGDGVVGMAVHALRAIEQSIWEEEQSPGPGAGLEGALARRRTIRLAAEGAAGEARMLIRVDLAAVGAALLPEAYSSA</sequence>
<dbReference type="PANTHER" id="PTHR22617">
    <property type="entry name" value="CHEMOTAXIS SENSOR HISTIDINE KINASE-RELATED"/>
    <property type="match status" value="1"/>
</dbReference>
<dbReference type="EMBL" id="BAAAZO010000011">
    <property type="protein sequence ID" value="GAA3629728.1"/>
    <property type="molecule type" value="Genomic_DNA"/>
</dbReference>
<dbReference type="SUPFAM" id="SSF50341">
    <property type="entry name" value="CheW-like"/>
    <property type="match status" value="3"/>
</dbReference>
<protein>
    <recommendedName>
        <fullName evidence="1">CheW-like domain-containing protein</fullName>
    </recommendedName>
</protein>
<evidence type="ECO:0000313" key="3">
    <source>
        <dbReference type="Proteomes" id="UP001501074"/>
    </source>
</evidence>
<feature type="domain" description="CheW-like" evidence="1">
    <location>
        <begin position="331"/>
        <end position="483"/>
    </location>
</feature>
<gene>
    <name evidence="2" type="ORF">GCM10022223_54190</name>
</gene>
<dbReference type="PANTHER" id="PTHR22617:SF23">
    <property type="entry name" value="CHEMOTAXIS PROTEIN CHEW"/>
    <property type="match status" value="1"/>
</dbReference>
<dbReference type="Pfam" id="PF01584">
    <property type="entry name" value="CheW"/>
    <property type="match status" value="3"/>
</dbReference>
<organism evidence="2 3">
    <name type="scientific">Kineosporia mesophila</name>
    <dbReference type="NCBI Taxonomy" id="566012"/>
    <lineage>
        <taxon>Bacteria</taxon>
        <taxon>Bacillati</taxon>
        <taxon>Actinomycetota</taxon>
        <taxon>Actinomycetes</taxon>
        <taxon>Kineosporiales</taxon>
        <taxon>Kineosporiaceae</taxon>
        <taxon>Kineosporia</taxon>
    </lineage>
</organism>
<keyword evidence="3" id="KW-1185">Reference proteome</keyword>
<dbReference type="SMART" id="SM00260">
    <property type="entry name" value="CheW"/>
    <property type="match status" value="2"/>
</dbReference>
<dbReference type="Proteomes" id="UP001501074">
    <property type="component" value="Unassembled WGS sequence"/>
</dbReference>
<name>A0ABP7AD54_9ACTN</name>
<feature type="domain" description="CheW-like" evidence="1">
    <location>
        <begin position="3"/>
        <end position="138"/>
    </location>
</feature>
<evidence type="ECO:0000259" key="1">
    <source>
        <dbReference type="PROSITE" id="PS50851"/>
    </source>
</evidence>
<dbReference type="Gene3D" id="2.30.30.40">
    <property type="entry name" value="SH3 Domains"/>
    <property type="match status" value="2"/>
</dbReference>
<dbReference type="InterPro" id="IPR036061">
    <property type="entry name" value="CheW-like_dom_sf"/>
</dbReference>
<dbReference type="InterPro" id="IPR002545">
    <property type="entry name" value="CheW-lke_dom"/>
</dbReference>
<dbReference type="PROSITE" id="PS50851">
    <property type="entry name" value="CHEW"/>
    <property type="match status" value="2"/>
</dbReference>
<dbReference type="InterPro" id="IPR039315">
    <property type="entry name" value="CheW"/>
</dbReference>
<dbReference type="Gene3D" id="2.40.50.180">
    <property type="entry name" value="CheA-289, Domain 4"/>
    <property type="match status" value="2"/>
</dbReference>
<comment type="caution">
    <text evidence="2">The sequence shown here is derived from an EMBL/GenBank/DDBJ whole genome shotgun (WGS) entry which is preliminary data.</text>
</comment>
<evidence type="ECO:0000313" key="2">
    <source>
        <dbReference type="EMBL" id="GAA3629728.1"/>
    </source>
</evidence>